<dbReference type="Gene3D" id="1.10.287.40">
    <property type="entry name" value="Serine-tRNA synthetase, tRNA binding domain"/>
    <property type="match status" value="1"/>
</dbReference>
<dbReference type="EC" id="6.1.1.11" evidence="7"/>
<organism evidence="7">
    <name type="scientific">bioreactor metagenome</name>
    <dbReference type="NCBI Taxonomy" id="1076179"/>
    <lineage>
        <taxon>unclassified sequences</taxon>
        <taxon>metagenomes</taxon>
        <taxon>ecological metagenomes</taxon>
    </lineage>
</organism>
<keyword evidence="3" id="KW-0648">Protein biosynthesis</keyword>
<evidence type="ECO:0000256" key="1">
    <source>
        <dbReference type="ARBA" id="ARBA00010728"/>
    </source>
</evidence>
<proteinExistence type="inferred from homology"/>
<dbReference type="GO" id="GO:0004828">
    <property type="term" value="F:serine-tRNA ligase activity"/>
    <property type="evidence" value="ECO:0007669"/>
    <property type="project" value="UniProtKB-EC"/>
</dbReference>
<feature type="domain" description="Serine-tRNA synthetase type1 N-terminal" evidence="6">
    <location>
        <begin position="1"/>
        <end position="109"/>
    </location>
</feature>
<dbReference type="AlphaFoldDB" id="A0A645AIF7"/>
<accession>A0A645AIF7</accession>
<dbReference type="Pfam" id="PF02403">
    <property type="entry name" value="Seryl_tRNA_N"/>
    <property type="match status" value="1"/>
</dbReference>
<comment type="catalytic activity">
    <reaction evidence="4">
        <text>tRNA(Sec) + L-serine + ATP = L-seryl-tRNA(Sec) + AMP + diphosphate + H(+)</text>
        <dbReference type="Rhea" id="RHEA:42580"/>
        <dbReference type="Rhea" id="RHEA-COMP:9742"/>
        <dbReference type="Rhea" id="RHEA-COMP:10128"/>
        <dbReference type="ChEBI" id="CHEBI:15378"/>
        <dbReference type="ChEBI" id="CHEBI:30616"/>
        <dbReference type="ChEBI" id="CHEBI:33019"/>
        <dbReference type="ChEBI" id="CHEBI:33384"/>
        <dbReference type="ChEBI" id="CHEBI:78442"/>
        <dbReference type="ChEBI" id="CHEBI:78533"/>
        <dbReference type="ChEBI" id="CHEBI:456215"/>
        <dbReference type="EC" id="6.1.1.11"/>
    </reaction>
</comment>
<evidence type="ECO:0000256" key="2">
    <source>
        <dbReference type="ARBA" id="ARBA00022490"/>
    </source>
</evidence>
<evidence type="ECO:0000256" key="3">
    <source>
        <dbReference type="ARBA" id="ARBA00022917"/>
    </source>
</evidence>
<reference evidence="7" key="1">
    <citation type="submission" date="2019-08" db="EMBL/GenBank/DDBJ databases">
        <authorList>
            <person name="Kucharzyk K."/>
            <person name="Murdoch R.W."/>
            <person name="Higgins S."/>
            <person name="Loffler F."/>
        </authorList>
    </citation>
    <scope>NUCLEOTIDE SEQUENCE</scope>
</reference>
<evidence type="ECO:0000259" key="6">
    <source>
        <dbReference type="Pfam" id="PF02403"/>
    </source>
</evidence>
<gene>
    <name evidence="7" type="primary">serS_36</name>
    <name evidence="7" type="ORF">SDC9_99759</name>
</gene>
<dbReference type="PANTHER" id="PTHR43697">
    <property type="entry name" value="SERYL-TRNA SYNTHETASE"/>
    <property type="match status" value="1"/>
</dbReference>
<comment type="caution">
    <text evidence="7">The sequence shown here is derived from an EMBL/GenBank/DDBJ whole genome shotgun (WGS) entry which is preliminary data.</text>
</comment>
<dbReference type="PANTHER" id="PTHR43697:SF1">
    <property type="entry name" value="SERINE--TRNA LIGASE"/>
    <property type="match status" value="1"/>
</dbReference>
<dbReference type="InterPro" id="IPR015866">
    <property type="entry name" value="Ser-tRNA-synth_1_N"/>
</dbReference>
<sequence>MLDIRFIKENAEYVKRRLLTRNKDYGAEIDLLLSLDTERRALISDTETKKAKQNTISKQIPALKKAGEDTDRIFAEMKELSDECKADTDRISEIDAKIEDILLFIPNLPDESVPVGPDDSANVVVRSWG</sequence>
<dbReference type="InterPro" id="IPR042103">
    <property type="entry name" value="SerRS_1_N_sf"/>
</dbReference>
<keyword evidence="2" id="KW-0963">Cytoplasm</keyword>
<dbReference type="InterPro" id="IPR010978">
    <property type="entry name" value="tRNA-bd_arm"/>
</dbReference>
<keyword evidence="7" id="KW-0436">Ligase</keyword>
<dbReference type="SUPFAM" id="SSF46589">
    <property type="entry name" value="tRNA-binding arm"/>
    <property type="match status" value="1"/>
</dbReference>
<comment type="similarity">
    <text evidence="1">Belongs to the class-II aminoacyl-tRNA synthetase family. Type-1 seryl-tRNA synthetase subfamily.</text>
</comment>
<dbReference type="GO" id="GO:0006412">
    <property type="term" value="P:translation"/>
    <property type="evidence" value="ECO:0007669"/>
    <property type="project" value="UniProtKB-KW"/>
</dbReference>
<evidence type="ECO:0000256" key="5">
    <source>
        <dbReference type="ARBA" id="ARBA00048823"/>
    </source>
</evidence>
<name>A0A645AIF7_9ZZZZ</name>
<dbReference type="GO" id="GO:0000166">
    <property type="term" value="F:nucleotide binding"/>
    <property type="evidence" value="ECO:0007669"/>
    <property type="project" value="InterPro"/>
</dbReference>
<dbReference type="EMBL" id="VSSQ01014123">
    <property type="protein sequence ID" value="MPM52995.1"/>
    <property type="molecule type" value="Genomic_DNA"/>
</dbReference>
<protein>
    <submittedName>
        <fullName evidence="7">Serine--tRNA ligase</fullName>
        <ecNumber evidence="7">6.1.1.11</ecNumber>
    </submittedName>
</protein>
<comment type="catalytic activity">
    <reaction evidence="5">
        <text>tRNA(Ser) + L-serine + ATP = L-seryl-tRNA(Ser) + AMP + diphosphate + H(+)</text>
        <dbReference type="Rhea" id="RHEA:12292"/>
        <dbReference type="Rhea" id="RHEA-COMP:9669"/>
        <dbReference type="Rhea" id="RHEA-COMP:9703"/>
        <dbReference type="ChEBI" id="CHEBI:15378"/>
        <dbReference type="ChEBI" id="CHEBI:30616"/>
        <dbReference type="ChEBI" id="CHEBI:33019"/>
        <dbReference type="ChEBI" id="CHEBI:33384"/>
        <dbReference type="ChEBI" id="CHEBI:78442"/>
        <dbReference type="ChEBI" id="CHEBI:78533"/>
        <dbReference type="ChEBI" id="CHEBI:456215"/>
        <dbReference type="EC" id="6.1.1.11"/>
    </reaction>
</comment>
<evidence type="ECO:0000256" key="4">
    <source>
        <dbReference type="ARBA" id="ARBA00047929"/>
    </source>
</evidence>
<evidence type="ECO:0000313" key="7">
    <source>
        <dbReference type="EMBL" id="MPM52995.1"/>
    </source>
</evidence>